<feature type="coiled-coil region" evidence="5">
    <location>
        <begin position="299"/>
        <end position="330"/>
    </location>
</feature>
<comment type="subunit">
    <text evidence="5">Associates with stalled 50S ribosomal subunits. Binds to RqcP.</text>
</comment>
<dbReference type="GO" id="GO:0019843">
    <property type="term" value="F:rRNA binding"/>
    <property type="evidence" value="ECO:0007669"/>
    <property type="project" value="UniProtKB-UniRule"/>
</dbReference>
<proteinExistence type="inferred from homology"/>
<feature type="domain" description="NFACT RNA-binding" evidence="6">
    <location>
        <begin position="469"/>
        <end position="562"/>
    </location>
</feature>
<dbReference type="InterPro" id="IPR008532">
    <property type="entry name" value="NFACT_RNA-bd"/>
</dbReference>
<evidence type="ECO:0000256" key="2">
    <source>
        <dbReference type="ARBA" id="ARBA00022730"/>
    </source>
</evidence>
<dbReference type="GO" id="GO:0072344">
    <property type="term" value="P:rescue of stalled ribosome"/>
    <property type="evidence" value="ECO:0007669"/>
    <property type="project" value="UniProtKB-UniRule"/>
</dbReference>
<evidence type="ECO:0000256" key="5">
    <source>
        <dbReference type="HAMAP-Rule" id="MF_00844"/>
    </source>
</evidence>
<protein>
    <recommendedName>
        <fullName evidence="5">Rqc2 homolog RqcH</fullName>
        <shortName evidence="5">RqcH</shortName>
    </recommendedName>
</protein>
<dbReference type="PANTHER" id="PTHR15239">
    <property type="entry name" value="NUCLEAR EXPORT MEDIATOR FACTOR NEMF"/>
    <property type="match status" value="1"/>
</dbReference>
<comment type="function">
    <text evidence="5">Key component of the ribosome quality control system (RQC), a ribosome-associated complex that mediates the extraction of incompletely synthesized nascent chains from stalled ribosomes and their subsequent degradation. RqcH recruits Ala-charged tRNA, and with RqcP directs the elongation of stalled nascent chains on 50S ribosomal subunits, leading to non-templated C-terminal alanine extensions (Ala tail). The Ala tail promotes nascent chain degradation. May add between 1 and at least 8 Ala residues. Binds to stalled 50S ribosomal subunits.</text>
</comment>
<keyword evidence="3 5" id="KW-0694">RNA-binding</keyword>
<dbReference type="GO" id="GO:1990112">
    <property type="term" value="C:RQC complex"/>
    <property type="evidence" value="ECO:0007669"/>
    <property type="project" value="TreeGrafter"/>
</dbReference>
<evidence type="ECO:0000313" key="8">
    <source>
        <dbReference type="Proteomes" id="UP000199337"/>
    </source>
</evidence>
<dbReference type="Proteomes" id="UP000199337">
    <property type="component" value="Unassembled WGS sequence"/>
</dbReference>
<dbReference type="Pfam" id="PF05670">
    <property type="entry name" value="NFACT-R_1"/>
    <property type="match status" value="1"/>
</dbReference>
<evidence type="ECO:0000256" key="3">
    <source>
        <dbReference type="ARBA" id="ARBA00022884"/>
    </source>
</evidence>
<comment type="similarity">
    <text evidence="5">Belongs to the NEMF family.</text>
</comment>
<dbReference type="FunFam" id="2.30.310.10:FF:000004">
    <property type="entry name" value="Fibronectin-binding protein A"/>
    <property type="match status" value="1"/>
</dbReference>
<keyword evidence="1 5" id="KW-0820">tRNA-binding</keyword>
<dbReference type="RefSeq" id="WP_092470033.1">
    <property type="nucleotide sequence ID" value="NZ_FOOX01000004.1"/>
</dbReference>
<keyword evidence="2 5" id="KW-0699">rRNA-binding</keyword>
<gene>
    <name evidence="5" type="primary">rqcH</name>
    <name evidence="7" type="ORF">SAMN05660649_01386</name>
</gene>
<dbReference type="Pfam" id="PF05833">
    <property type="entry name" value="NFACT_N"/>
    <property type="match status" value="1"/>
</dbReference>
<keyword evidence="8" id="KW-1185">Reference proteome</keyword>
<dbReference type="AlphaFoldDB" id="A0A1I2R3S0"/>
<dbReference type="Gene3D" id="2.30.310.10">
    <property type="entry name" value="ibrinogen binding protein from staphylococcus aureus domain"/>
    <property type="match status" value="1"/>
</dbReference>
<keyword evidence="4 5" id="KW-0648">Protein biosynthesis</keyword>
<keyword evidence="5" id="KW-0175">Coiled coil</keyword>
<dbReference type="InterPro" id="IPR051608">
    <property type="entry name" value="RQC_Subunit_NEMF"/>
</dbReference>
<dbReference type="InterPro" id="IPR043682">
    <property type="entry name" value="RqcH_bacterial"/>
</dbReference>
<dbReference type="GO" id="GO:0043023">
    <property type="term" value="F:ribosomal large subunit binding"/>
    <property type="evidence" value="ECO:0007669"/>
    <property type="project" value="UniProtKB-UniRule"/>
</dbReference>
<reference evidence="8" key="1">
    <citation type="submission" date="2016-10" db="EMBL/GenBank/DDBJ databases">
        <authorList>
            <person name="Varghese N."/>
            <person name="Submissions S."/>
        </authorList>
    </citation>
    <scope>NUCLEOTIDE SEQUENCE [LARGE SCALE GENOMIC DNA]</scope>
    <source>
        <strain evidence="8">DSM 17038</strain>
    </source>
</reference>
<evidence type="ECO:0000313" key="7">
    <source>
        <dbReference type="EMBL" id="SFG35375.1"/>
    </source>
</evidence>
<name>A0A1I2R3S0_9FIRM</name>
<dbReference type="GO" id="GO:0000049">
    <property type="term" value="F:tRNA binding"/>
    <property type="evidence" value="ECO:0007669"/>
    <property type="project" value="UniProtKB-UniRule"/>
</dbReference>
<evidence type="ECO:0000259" key="6">
    <source>
        <dbReference type="Pfam" id="PF05670"/>
    </source>
</evidence>
<dbReference type="STRING" id="341036.SAMN05660649_01386"/>
<organism evidence="7 8">
    <name type="scientific">Desulfotruncus arcticus DSM 17038</name>
    <dbReference type="NCBI Taxonomy" id="1121424"/>
    <lineage>
        <taxon>Bacteria</taxon>
        <taxon>Bacillati</taxon>
        <taxon>Bacillota</taxon>
        <taxon>Clostridia</taxon>
        <taxon>Eubacteriales</taxon>
        <taxon>Desulfallaceae</taxon>
        <taxon>Desulfotruncus</taxon>
    </lineage>
</organism>
<sequence>MPFDGLFLHGICKELNEKLNQGRIEKIYQPIRDEIILIISKPGSKYRLLLNANAINARAHITSAVRTNPTAPPMFCMLLRKHLEGGRIVGFFQQGLDRVLDIRIDTRDETGQPAQKSLFCEIMGRHSNIILVARTDHTIIDGIRRYTHAVSRHREVLPGRRYIAPPGQNKANPFDLTEEHFRELVMGDDLDEPLAIAIQKKLDGLSIPTCREIIELAGLPADLVLNHCGEHELRMLWQSLQQVLEASKADAIKTTLVYNPQGCPVEFFPMPVVPKDNVKYSYQAANETADKFFSDKAGREELRKQKALILDRIKKENKRLNKKLKLQQKSVLDAEEGDQYRLYGELLTANLYRVERGLNEVELENYHDPELKTITIPLIPERSGAENAQNYFKKYNKARNTLVAAQKMANQTSEELQYLEGVATAVELAENAEELGEIRQELVSQGYLKSPAAVQGKKQAKARQPKLKPLEFTSSEGFTVLVGKNNRQNDTLTLKTAEDTDIWLHTCKIPGSHVIIRAGGRPVPDQTLLEAAALSAYYSRARESSNVPVDYTLRKHVKKPNGAKPGYVIYEKQKTVYVDPGVPGGKN</sequence>
<dbReference type="OrthoDB" id="9766163at2"/>
<dbReference type="EMBL" id="FOOX01000004">
    <property type="protein sequence ID" value="SFG35375.1"/>
    <property type="molecule type" value="Genomic_DNA"/>
</dbReference>
<evidence type="ECO:0000256" key="4">
    <source>
        <dbReference type="ARBA" id="ARBA00022917"/>
    </source>
</evidence>
<evidence type="ECO:0000256" key="1">
    <source>
        <dbReference type="ARBA" id="ARBA00022555"/>
    </source>
</evidence>
<dbReference type="PANTHER" id="PTHR15239:SF6">
    <property type="entry name" value="RIBOSOME QUALITY CONTROL COMPLEX SUBUNIT NEMF"/>
    <property type="match status" value="1"/>
</dbReference>
<dbReference type="HAMAP" id="MF_00844_B">
    <property type="entry name" value="RqcH_B"/>
    <property type="match status" value="1"/>
</dbReference>
<accession>A0A1I2R3S0</accession>